<protein>
    <recommendedName>
        <fullName evidence="6">Late endosomal/lysosomal adaptor and MAPK and MTOR activator 5</fullName>
    </recommendedName>
</protein>
<dbReference type="GO" id="GO:0005764">
    <property type="term" value="C:lysosome"/>
    <property type="evidence" value="ECO:0007669"/>
    <property type="project" value="UniProtKB-SubCell"/>
</dbReference>
<reference evidence="7" key="1">
    <citation type="journal article" date="2015" name="Insect Biochem. Mol. Biol.">
        <title>An insight into the sialome of the horse fly, Tabanus bromius.</title>
        <authorList>
            <person name="Ribeiro J.M."/>
            <person name="Kazimirova M."/>
            <person name="Takac P."/>
            <person name="Andersen J.F."/>
            <person name="Francischetti I.M."/>
        </authorList>
    </citation>
    <scope>NUCLEOTIDE SEQUENCE</scope>
</reference>
<name>A0A0K8TNK7_TABBR</name>
<dbReference type="GO" id="GO:0071230">
    <property type="term" value="P:cellular response to amino acid stimulus"/>
    <property type="evidence" value="ECO:0007669"/>
    <property type="project" value="TreeGrafter"/>
</dbReference>
<comment type="subcellular location">
    <subcellularLocation>
        <location evidence="2">Cytoplasm</location>
    </subcellularLocation>
    <subcellularLocation>
        <location evidence="1">Lysosome</location>
    </subcellularLocation>
</comment>
<dbReference type="Pfam" id="PF16672">
    <property type="entry name" value="LAMTOR5"/>
    <property type="match status" value="1"/>
</dbReference>
<dbReference type="Gene3D" id="3.30.450.30">
    <property type="entry name" value="Dynein light chain 2a, cytoplasmic"/>
    <property type="match status" value="1"/>
</dbReference>
<dbReference type="InterPro" id="IPR024135">
    <property type="entry name" value="LAMTOR5"/>
</dbReference>
<dbReference type="PANTHER" id="PTHR13342:SF2">
    <property type="entry name" value="RAGULATOR COMPLEX PROTEIN LAMTOR5"/>
    <property type="match status" value="1"/>
</dbReference>
<evidence type="ECO:0000313" key="7">
    <source>
        <dbReference type="EMBL" id="JAI15949.1"/>
    </source>
</evidence>
<accession>A0A0K8TNK7</accession>
<keyword evidence="5" id="KW-0458">Lysosome</keyword>
<dbReference type="GO" id="GO:0005085">
    <property type="term" value="F:guanyl-nucleotide exchange factor activity"/>
    <property type="evidence" value="ECO:0007669"/>
    <property type="project" value="TreeGrafter"/>
</dbReference>
<evidence type="ECO:0000256" key="5">
    <source>
        <dbReference type="ARBA" id="ARBA00023228"/>
    </source>
</evidence>
<dbReference type="GO" id="GO:0071986">
    <property type="term" value="C:Ragulator complex"/>
    <property type="evidence" value="ECO:0007669"/>
    <property type="project" value="InterPro"/>
</dbReference>
<dbReference type="EMBL" id="GDAI01001654">
    <property type="protein sequence ID" value="JAI15949.1"/>
    <property type="molecule type" value="mRNA"/>
</dbReference>
<dbReference type="FunFam" id="3.30.450.30:FF:000005">
    <property type="entry name" value="Ragulator complex protein LAMTOR5 homolog"/>
    <property type="match status" value="1"/>
</dbReference>
<evidence type="ECO:0000256" key="2">
    <source>
        <dbReference type="ARBA" id="ARBA00004496"/>
    </source>
</evidence>
<evidence type="ECO:0000256" key="4">
    <source>
        <dbReference type="ARBA" id="ARBA00022490"/>
    </source>
</evidence>
<dbReference type="GO" id="GO:0043066">
    <property type="term" value="P:negative regulation of apoptotic process"/>
    <property type="evidence" value="ECO:0007669"/>
    <property type="project" value="InterPro"/>
</dbReference>
<organism evidence="7">
    <name type="scientific">Tabanus bromius</name>
    <name type="common">Band-eyed brown horse fly</name>
    <dbReference type="NCBI Taxonomy" id="304241"/>
    <lineage>
        <taxon>Eukaryota</taxon>
        <taxon>Metazoa</taxon>
        <taxon>Ecdysozoa</taxon>
        <taxon>Arthropoda</taxon>
        <taxon>Hexapoda</taxon>
        <taxon>Insecta</taxon>
        <taxon>Pterygota</taxon>
        <taxon>Neoptera</taxon>
        <taxon>Endopterygota</taxon>
        <taxon>Diptera</taxon>
        <taxon>Brachycera</taxon>
        <taxon>Tabanomorpha</taxon>
        <taxon>Tabanoidea</taxon>
        <taxon>Tabanidae</taxon>
        <taxon>Tabanus</taxon>
    </lineage>
</organism>
<dbReference type="PANTHER" id="PTHR13342">
    <property type="entry name" value="RAGULATOR COMPLEX PROTEIN LAMTOR5"/>
    <property type="match status" value="1"/>
</dbReference>
<evidence type="ECO:0000256" key="1">
    <source>
        <dbReference type="ARBA" id="ARBA00004371"/>
    </source>
</evidence>
<comment type="similarity">
    <text evidence="3">Belongs to the LAMTOR5 family.</text>
</comment>
<proteinExistence type="evidence at transcript level"/>
<evidence type="ECO:0000256" key="6">
    <source>
        <dbReference type="ARBA" id="ARBA00032692"/>
    </source>
</evidence>
<evidence type="ECO:0000256" key="3">
    <source>
        <dbReference type="ARBA" id="ARBA00007795"/>
    </source>
</evidence>
<sequence length="93" mass="9703">MEQNLEKTLQEIVSGSNIAGCLFANKQGLCLGAKGKASACFAGIAVAISEQACKLEPNANPPIVSLESGNNVCLIHKYGGITGVIYKHNASQR</sequence>
<dbReference type="AlphaFoldDB" id="A0A0K8TNK7"/>
<keyword evidence="4" id="KW-0963">Cytoplasm</keyword>
<dbReference type="GO" id="GO:1904263">
    <property type="term" value="P:positive regulation of TORC1 signaling"/>
    <property type="evidence" value="ECO:0007669"/>
    <property type="project" value="TreeGrafter"/>
</dbReference>